<dbReference type="SUPFAM" id="SSF54106">
    <property type="entry name" value="LysM domain"/>
    <property type="match status" value="1"/>
</dbReference>
<evidence type="ECO:0000259" key="2">
    <source>
        <dbReference type="PROSITE" id="PS51782"/>
    </source>
</evidence>
<name>A0A0M3QF33_9BACT</name>
<dbReference type="OrthoDB" id="9765158at2"/>
<dbReference type="PANTHER" id="PTHR34700">
    <property type="entry name" value="POTASSIUM BINDING PROTEIN KBP"/>
    <property type="match status" value="1"/>
</dbReference>
<dbReference type="EMBL" id="CP010802">
    <property type="protein sequence ID" value="ALC15519.1"/>
    <property type="molecule type" value="Genomic_DNA"/>
</dbReference>
<dbReference type="RefSeq" id="WP_053549717.1">
    <property type="nucleotide sequence ID" value="NZ_CP010802.1"/>
</dbReference>
<dbReference type="KEGG" id="des:DSOUD_0731"/>
<keyword evidence="4" id="KW-1185">Reference proteome</keyword>
<feature type="signal peptide" evidence="1">
    <location>
        <begin position="1"/>
        <end position="21"/>
    </location>
</feature>
<reference evidence="3 4" key="1">
    <citation type="submission" date="2015-07" db="EMBL/GenBank/DDBJ databases">
        <title>Isolation and Genomic Characterization of a Novel Halophilic Metal-Reducing Deltaproteobacterium from the Deep Subsurface.</title>
        <authorList>
            <person name="Badalamenti J.P."/>
            <person name="Summers Z.M."/>
            <person name="Gralnick J.A."/>
            <person name="Bond D.R."/>
        </authorList>
    </citation>
    <scope>NUCLEOTIDE SEQUENCE [LARGE SCALE GENOMIC DNA]</scope>
    <source>
        <strain evidence="3 4">WTL</strain>
    </source>
</reference>
<dbReference type="InterPro" id="IPR036779">
    <property type="entry name" value="LysM_dom_sf"/>
</dbReference>
<feature type="domain" description="LysM" evidence="2">
    <location>
        <begin position="26"/>
        <end position="74"/>
    </location>
</feature>
<accession>A0A0M3QF33</accession>
<evidence type="ECO:0000256" key="1">
    <source>
        <dbReference type="SAM" id="SignalP"/>
    </source>
</evidence>
<dbReference type="Gene3D" id="3.10.350.10">
    <property type="entry name" value="LysM domain"/>
    <property type="match status" value="1"/>
</dbReference>
<dbReference type="STRING" id="1603606.DSOUD_0731"/>
<proteinExistence type="predicted"/>
<dbReference type="InterPro" id="IPR018392">
    <property type="entry name" value="LysM"/>
</dbReference>
<dbReference type="SMART" id="SM00257">
    <property type="entry name" value="LysM"/>
    <property type="match status" value="1"/>
</dbReference>
<dbReference type="PANTHER" id="PTHR34700:SF4">
    <property type="entry name" value="PHAGE-LIKE ELEMENT PBSX PROTEIN XKDP"/>
    <property type="match status" value="1"/>
</dbReference>
<evidence type="ECO:0000313" key="3">
    <source>
        <dbReference type="EMBL" id="ALC15519.1"/>
    </source>
</evidence>
<dbReference type="CDD" id="cd00118">
    <property type="entry name" value="LysM"/>
    <property type="match status" value="1"/>
</dbReference>
<dbReference type="PATRIC" id="fig|1603606.3.peg.799"/>
<feature type="chain" id="PRO_5005787781" evidence="1">
    <location>
        <begin position="22"/>
        <end position="344"/>
    </location>
</feature>
<dbReference type="PROSITE" id="PS51782">
    <property type="entry name" value="LYSM"/>
    <property type="match status" value="1"/>
</dbReference>
<sequence length="344" mass="37718">MTVRKALILICLLILPLSAWAKGETKTYVIKKGDTLWGISQKFITDPYYWPNLWANNPFITNPHLIYPGQTVAIRDGRIEIVPVLPETDGGEIPAQEIVETPPAMEEWRQELPEPVESITIKTAGGGQGFVTLEELDALGTIVDTVDNRILMGEGETVFVDMKELSATRPGDKFSLVEIGKEIRHPLTDKLIGYQIADLGSLKITEVHPRIATAVIDYTFREVHRGALLLPYQAPLMEIVLKRADRSLDGVVISSGDGKIALGQHDIIHLDLGALDGLQAGNMLYVSRQRQASDLGLQGDQLQLPDMLLGSAVVLETRAHTASALLLKSADAIYRGDKVTTVTE</sequence>
<dbReference type="Proteomes" id="UP000057158">
    <property type="component" value="Chromosome"/>
</dbReference>
<keyword evidence="1" id="KW-0732">Signal</keyword>
<dbReference type="InterPro" id="IPR052196">
    <property type="entry name" value="Bact_Kbp"/>
</dbReference>
<evidence type="ECO:0000313" key="4">
    <source>
        <dbReference type="Proteomes" id="UP000057158"/>
    </source>
</evidence>
<organism evidence="3 4">
    <name type="scientific">Desulfuromonas soudanensis</name>
    <dbReference type="NCBI Taxonomy" id="1603606"/>
    <lineage>
        <taxon>Bacteria</taxon>
        <taxon>Pseudomonadati</taxon>
        <taxon>Thermodesulfobacteriota</taxon>
        <taxon>Desulfuromonadia</taxon>
        <taxon>Desulfuromonadales</taxon>
        <taxon>Desulfuromonadaceae</taxon>
        <taxon>Desulfuromonas</taxon>
    </lineage>
</organism>
<dbReference type="AlphaFoldDB" id="A0A0M3QF33"/>
<protein>
    <submittedName>
        <fullName evidence="3">Peptidoglycan-binding protein LysM</fullName>
    </submittedName>
</protein>
<dbReference type="Pfam" id="PF01476">
    <property type="entry name" value="LysM"/>
    <property type="match status" value="1"/>
</dbReference>
<gene>
    <name evidence="3" type="ORF">DSOUD_0731</name>
</gene>